<dbReference type="Pfam" id="PF05569">
    <property type="entry name" value="Peptidase_M56"/>
    <property type="match status" value="1"/>
</dbReference>
<accession>A0ABW3GX72</accession>
<feature type="domain" description="Peptidase M56" evidence="2">
    <location>
        <begin position="9"/>
        <end position="291"/>
    </location>
</feature>
<dbReference type="PANTHER" id="PTHR34978">
    <property type="entry name" value="POSSIBLE SENSOR-TRANSDUCER PROTEIN BLAR"/>
    <property type="match status" value="1"/>
</dbReference>
<gene>
    <name evidence="3" type="ORF">ACFQ0V_08165</name>
</gene>
<feature type="transmembrane region" description="Helical" evidence="1">
    <location>
        <begin position="37"/>
        <end position="55"/>
    </location>
</feature>
<evidence type="ECO:0000256" key="1">
    <source>
        <dbReference type="SAM" id="Phobius"/>
    </source>
</evidence>
<dbReference type="Proteomes" id="UP001596976">
    <property type="component" value="Unassembled WGS sequence"/>
</dbReference>
<dbReference type="CDD" id="cd07341">
    <property type="entry name" value="M56_BlaR1_MecR1_like"/>
    <property type="match status" value="1"/>
</dbReference>
<keyword evidence="1" id="KW-0812">Transmembrane</keyword>
<comment type="caution">
    <text evidence="3">The sequence shown here is derived from an EMBL/GenBank/DDBJ whole genome shotgun (WGS) entry which is preliminary data.</text>
</comment>
<reference evidence="4" key="1">
    <citation type="journal article" date="2019" name="Int. J. Syst. Evol. Microbiol.">
        <title>The Global Catalogue of Microorganisms (GCM) 10K type strain sequencing project: providing services to taxonomists for standard genome sequencing and annotation.</title>
        <authorList>
            <consortium name="The Broad Institute Genomics Platform"/>
            <consortium name="The Broad Institute Genome Sequencing Center for Infectious Disease"/>
            <person name="Wu L."/>
            <person name="Ma J."/>
        </authorList>
    </citation>
    <scope>NUCLEOTIDE SEQUENCE [LARGE SCALE GENOMIC DNA]</scope>
    <source>
        <strain evidence="4">CCUG 63563</strain>
    </source>
</reference>
<dbReference type="InterPro" id="IPR052173">
    <property type="entry name" value="Beta-lactam_resp_regulator"/>
</dbReference>
<dbReference type="RefSeq" id="WP_381012118.1">
    <property type="nucleotide sequence ID" value="NZ_JBHTJF010000025.1"/>
</dbReference>
<proteinExistence type="predicted"/>
<keyword evidence="1" id="KW-1133">Transmembrane helix</keyword>
<keyword evidence="4" id="KW-1185">Reference proteome</keyword>
<sequence length="510" mass="58507">MQSIMVGLLFKSVIMTFIGILYVVVTPFLLKRYSAKWLYYSWLAILIGFILPFTFKISKKIVHLSEPMQLPSMELVPAKSSEITLMASTVETMSSLSIWHVLMSLWIGGIILFLAVHLFKHYRFMQTVNRWGQLVVEPHTLQLLEQVKEEMTITKEISLKQSSCIHSPMLTGFIKQTIWLPINDYEKQELNMILKHELVHLQRKDLWFKAFILFVSAIHWFNPLFYRFAKELDQLCELACDDEVIKNSDDPLRKTYSQAILHTEMTKKPIGVFSTNFAGNSHFLQKRIHAIMSSGKKKSGIFILIIIILLITGGTAISSAFAVSSTPINYLDETFMKESILNGASRGNFTTDYLIVDSTKGEKTVPAEPSLNNERYQNRFSAGVIGTEARYRYPVEIVHKEYGEKFTTVIYIDYDYELLAPIELDELNSLIESYLLPVNELKSVSFADFTAPNYVENRLADFIQAIDQKNIDERVAFYFSFSGLATNNNYLPALNQYPIATTPRYMKSTP</sequence>
<feature type="transmembrane region" description="Helical" evidence="1">
    <location>
        <begin position="6"/>
        <end position="30"/>
    </location>
</feature>
<evidence type="ECO:0000313" key="3">
    <source>
        <dbReference type="EMBL" id="MFD0943751.1"/>
    </source>
</evidence>
<organism evidence="3 4">
    <name type="scientific">Savagea faecisuis</name>
    <dbReference type="NCBI Taxonomy" id="1274803"/>
    <lineage>
        <taxon>Bacteria</taxon>
        <taxon>Bacillati</taxon>
        <taxon>Bacillota</taxon>
        <taxon>Bacilli</taxon>
        <taxon>Bacillales</taxon>
        <taxon>Caryophanaceae</taxon>
        <taxon>Savagea</taxon>
    </lineage>
</organism>
<protein>
    <submittedName>
        <fullName evidence="3">M56 family metallopeptidase</fullName>
    </submittedName>
</protein>
<keyword evidence="1" id="KW-0472">Membrane</keyword>
<dbReference type="PANTHER" id="PTHR34978:SF3">
    <property type="entry name" value="SLR0241 PROTEIN"/>
    <property type="match status" value="1"/>
</dbReference>
<name>A0ABW3GX72_9BACL</name>
<evidence type="ECO:0000313" key="4">
    <source>
        <dbReference type="Proteomes" id="UP001596976"/>
    </source>
</evidence>
<dbReference type="EMBL" id="JBHTJF010000025">
    <property type="protein sequence ID" value="MFD0943751.1"/>
    <property type="molecule type" value="Genomic_DNA"/>
</dbReference>
<dbReference type="InterPro" id="IPR008756">
    <property type="entry name" value="Peptidase_M56"/>
</dbReference>
<feature type="transmembrane region" description="Helical" evidence="1">
    <location>
        <begin position="98"/>
        <end position="119"/>
    </location>
</feature>
<evidence type="ECO:0000259" key="2">
    <source>
        <dbReference type="Pfam" id="PF05569"/>
    </source>
</evidence>
<feature type="transmembrane region" description="Helical" evidence="1">
    <location>
        <begin position="301"/>
        <end position="323"/>
    </location>
</feature>